<evidence type="ECO:0000313" key="2">
    <source>
        <dbReference type="EMBL" id="CAH7672912.1"/>
    </source>
</evidence>
<proteinExistence type="predicted"/>
<comment type="caution">
    <text evidence="2">The sequence shown here is derived from an EMBL/GenBank/DDBJ whole genome shotgun (WGS) entry which is preliminary data.</text>
</comment>
<name>A0AAV0ATJ1_PHAPC</name>
<feature type="compositionally biased region" description="Low complexity" evidence="1">
    <location>
        <begin position="359"/>
        <end position="378"/>
    </location>
</feature>
<reference evidence="2" key="1">
    <citation type="submission" date="2022-06" db="EMBL/GenBank/DDBJ databases">
        <authorList>
            <consortium name="SYNGENTA / RWTH Aachen University"/>
        </authorList>
    </citation>
    <scope>NUCLEOTIDE SEQUENCE</scope>
</reference>
<keyword evidence="3" id="KW-1185">Reference proteome</keyword>
<dbReference type="AlphaFoldDB" id="A0AAV0ATJ1"/>
<evidence type="ECO:0000256" key="1">
    <source>
        <dbReference type="SAM" id="MobiDB-lite"/>
    </source>
</evidence>
<protein>
    <submittedName>
        <fullName evidence="2">Uncharacterized protein</fullName>
    </submittedName>
</protein>
<organism evidence="2 3">
    <name type="scientific">Phakopsora pachyrhizi</name>
    <name type="common">Asian soybean rust disease fungus</name>
    <dbReference type="NCBI Taxonomy" id="170000"/>
    <lineage>
        <taxon>Eukaryota</taxon>
        <taxon>Fungi</taxon>
        <taxon>Dikarya</taxon>
        <taxon>Basidiomycota</taxon>
        <taxon>Pucciniomycotina</taxon>
        <taxon>Pucciniomycetes</taxon>
        <taxon>Pucciniales</taxon>
        <taxon>Phakopsoraceae</taxon>
        <taxon>Phakopsora</taxon>
    </lineage>
</organism>
<sequence>MSVAAVVGPDVTKDRLRFKVSSKLGDEMGITAVSNAVLSCLFQSNTSIVQHTWSKFIWNNNYPTFIGARDVDIYLFNAQSETPVANWTSISNNRGMIGIYAGDDWFPPIKTWQNGPNISYPYFFVITNADAPLTGGEQHQATFTAVQTAPQAAFVSASVASASLSSLTSLALPSSSPTSLQNGSSDDSFPKWEIALIAAAIECANYNANNLQPSISPSMNTPTSRLLSASGMSNNKRERLGFVNRHLRNTRTFLSSSGGSGSATDCNNSLASANTVTTTKGFNHVPNSPHGSILATSFTYDKSFGQEGQTLVGGQELELLGQGLKTHIEMTKSLVESLSFSYSSSQLSRITAGSNPKLSPSEFSHNSSPSGNNSTTSS</sequence>
<feature type="region of interest" description="Disordered" evidence="1">
    <location>
        <begin position="350"/>
        <end position="378"/>
    </location>
</feature>
<dbReference type="EMBL" id="CALTRL010001523">
    <property type="protein sequence ID" value="CAH7672912.1"/>
    <property type="molecule type" value="Genomic_DNA"/>
</dbReference>
<accession>A0AAV0ATJ1</accession>
<evidence type="ECO:0000313" key="3">
    <source>
        <dbReference type="Proteomes" id="UP001153365"/>
    </source>
</evidence>
<dbReference type="Proteomes" id="UP001153365">
    <property type="component" value="Unassembled WGS sequence"/>
</dbReference>
<gene>
    <name evidence="2" type="ORF">PPACK8108_LOCUS7748</name>
</gene>